<evidence type="ECO:0000256" key="2">
    <source>
        <dbReference type="ARBA" id="ARBA00022649"/>
    </source>
</evidence>
<dbReference type="CDD" id="cd22231">
    <property type="entry name" value="RHH_NikR_HicB-like"/>
    <property type="match status" value="1"/>
</dbReference>
<reference evidence="4" key="1">
    <citation type="journal article" date="2020" name="Mol. Plant Microbe">
        <title>Rhizobial microsymbionts of the narrowly endemic Oxytropis species growing in Kamchatka are characterized by significant genetic diversity and possess a set of genes that are associated with T3SS and T6SS secretion systems and can affect the development of symbiosis.</title>
        <authorList>
            <person name="Safronova V."/>
            <person name="Guro P."/>
            <person name="Sazanova A."/>
            <person name="Kuznetsova I."/>
            <person name="Belimov A."/>
            <person name="Yakubov V."/>
            <person name="Chirak E."/>
            <person name="Afonin A."/>
            <person name="Gogolev Y."/>
            <person name="Andronov E."/>
            <person name="Tikhonovich I."/>
        </authorList>
    </citation>
    <scope>NUCLEOTIDE SEQUENCE [LARGE SCALE GENOMIC DNA]</scope>
    <source>
        <strain evidence="4">583</strain>
    </source>
</reference>
<evidence type="ECO:0000313" key="3">
    <source>
        <dbReference type="EMBL" id="QND57293.1"/>
    </source>
</evidence>
<dbReference type="PANTHER" id="PTHR36582">
    <property type="entry name" value="ANTITOXIN PARD"/>
    <property type="match status" value="1"/>
</dbReference>
<dbReference type="GO" id="GO:0006355">
    <property type="term" value="P:regulation of DNA-templated transcription"/>
    <property type="evidence" value="ECO:0007669"/>
    <property type="project" value="InterPro"/>
</dbReference>
<keyword evidence="2" id="KW-1277">Toxin-antitoxin system</keyword>
<comment type="similarity">
    <text evidence="1">Belongs to the ParD antitoxin family.</text>
</comment>
<name>A0A7G6SS11_9HYPH</name>
<protein>
    <submittedName>
        <fullName evidence="3">Type II toxin-antitoxin system ParD family antitoxin</fullName>
    </submittedName>
</protein>
<gene>
    <name evidence="3" type="ORF">HB778_12220</name>
</gene>
<organism evidence="3 4">
    <name type="scientific">Mesorhizobium huakuii</name>
    <dbReference type="NCBI Taxonomy" id="28104"/>
    <lineage>
        <taxon>Bacteria</taxon>
        <taxon>Pseudomonadati</taxon>
        <taxon>Pseudomonadota</taxon>
        <taxon>Alphaproteobacteria</taxon>
        <taxon>Hyphomicrobiales</taxon>
        <taxon>Phyllobacteriaceae</taxon>
        <taxon>Mesorhizobium</taxon>
    </lineage>
</organism>
<dbReference type="InterPro" id="IPR010985">
    <property type="entry name" value="Ribbon_hlx_hlx"/>
</dbReference>
<dbReference type="SUPFAM" id="SSF47598">
    <property type="entry name" value="Ribbon-helix-helix"/>
    <property type="match status" value="1"/>
</dbReference>
<dbReference type="RefSeq" id="WP_183464104.1">
    <property type="nucleotide sequence ID" value="NZ_CP050296.1"/>
</dbReference>
<dbReference type="Pfam" id="PF03693">
    <property type="entry name" value="ParD_antitoxin"/>
    <property type="match status" value="1"/>
</dbReference>
<dbReference type="Gene3D" id="6.10.10.120">
    <property type="entry name" value="Antitoxin ParD1-like"/>
    <property type="match status" value="1"/>
</dbReference>
<sequence length="84" mass="9345">MATMNVSLPDPMKDWVEAQTKTGRYANASDYVRDLIRRDQERNDKIAAMQRFVDDGLKSGIGTRSKDALFAEALTRANAPRGNG</sequence>
<dbReference type="EMBL" id="CP050296">
    <property type="protein sequence ID" value="QND57293.1"/>
    <property type="molecule type" value="Genomic_DNA"/>
</dbReference>
<accession>A0A7G6SS11</accession>
<evidence type="ECO:0000313" key="4">
    <source>
        <dbReference type="Proteomes" id="UP000515465"/>
    </source>
</evidence>
<dbReference type="Proteomes" id="UP000515465">
    <property type="component" value="Chromosome"/>
</dbReference>
<dbReference type="InterPro" id="IPR038296">
    <property type="entry name" value="ParD_sf"/>
</dbReference>
<proteinExistence type="inferred from homology"/>
<dbReference type="AlphaFoldDB" id="A0A7G6SS11"/>
<dbReference type="NCBIfam" id="TIGR02606">
    <property type="entry name" value="antidote_CC2985"/>
    <property type="match status" value="1"/>
</dbReference>
<evidence type="ECO:0000256" key="1">
    <source>
        <dbReference type="ARBA" id="ARBA00008580"/>
    </source>
</evidence>
<dbReference type="PANTHER" id="PTHR36582:SF2">
    <property type="entry name" value="ANTITOXIN PARD"/>
    <property type="match status" value="1"/>
</dbReference>
<dbReference type="InterPro" id="IPR022789">
    <property type="entry name" value="ParD"/>
</dbReference>